<sequence>MSWNPSAPQLFQLPDTAVNLDYLMSYQVEEGETVLSYTWSLSPDEPNPFTISADLSGVRLQAASLAGLFKTDYLDYRDGDQVLRVSDWPELPPCKDLVEFKPSSISQLDYTIAVTVTVKSTDPDTSQELETEHSNSWTMVILHDYSSGKQKLLEYMQCQP</sequence>
<protein>
    <submittedName>
        <fullName evidence="1">BCTnown</fullName>
    </submittedName>
</protein>
<dbReference type="EMBL" id="KP795532">
    <property type="protein sequence ID" value="AKN37321.1"/>
    <property type="molecule type" value="Genomic_DNA"/>
</dbReference>
<organism evidence="1">
    <name type="scientific">Vibrio sp. 1F_97</name>
    <dbReference type="NCBI Taxonomy" id="1652827"/>
    <lineage>
        <taxon>Bacteria</taxon>
        <taxon>Pseudomonadati</taxon>
        <taxon>Pseudomonadota</taxon>
        <taxon>Gammaproteobacteria</taxon>
        <taxon>Vibrionales</taxon>
        <taxon>Vibrionaceae</taxon>
        <taxon>Vibrio</taxon>
    </lineage>
</organism>
<accession>A0A0H3ZUV0</accession>
<evidence type="ECO:0000313" key="1">
    <source>
        <dbReference type="EMBL" id="AKN37321.1"/>
    </source>
</evidence>
<name>A0A0H3ZUV0_9VIBR</name>
<proteinExistence type="predicted"/>
<reference evidence="1" key="1">
    <citation type="journal article" date="2015" name="MBio">
        <title>Eco-Evolutionary Dynamics of Episomes among Ecologically Cohesive Bacterial Populations.</title>
        <authorList>
            <person name="Xue H."/>
            <person name="Cordero O.X."/>
            <person name="Camas F.M."/>
            <person name="Trimble W."/>
            <person name="Meyer F."/>
            <person name="Guglielmini J."/>
            <person name="Rocha E.P."/>
            <person name="Polz M.F."/>
        </authorList>
    </citation>
    <scope>NUCLEOTIDE SEQUENCE</scope>
    <source>
        <strain evidence="1">1F_97</strain>
    </source>
</reference>
<dbReference type="AlphaFoldDB" id="A0A0H3ZUV0"/>